<keyword evidence="3" id="KW-1185">Reference proteome</keyword>
<sequence>MADKIYGASSEDWQHFVDLGLGQDLLPVVSDPNIKISPRSKITSTGKLPSIVNKKGFIAGLTNWTSRTTSESKINEWQKDHRLGICIRLGNPLKVSNRLHINVGDKKTNKISSKNNLTLIGEDVLTSYCNSSNNALFDKSTQRYLVALDVDSENLKDVENVANTLQSYFGIIPPKRFRSNSNKCLFLFAIEDDQLPKRIMRLADGGMIEFLAKGQQFVAIGTHPSGVRYEWEGGLPTNIPTLSLNDFNNFWETLPLILDIVDESSQSLSKNRDLSQGDSLSSDEVAEFLDNNCEVFSIGNRGERFIRCPFENEHSSDSGNETSTAYFPAETGGFEMGHFKCQHAHCANRSDNDFLDAIGFYDDMFDEIPTDKENPANDWVAEFVRRYVYVAENDRVLDLDHPHHSYMPKLSEFKNYTANITIMKAVSKNKLEPVPVWKEWLSNPKRQSVISTVYLPGQDMFIEEQGGARYFNTFHFPSLNMVSSKDKLHFFLEHIEYLIPNANERKHFLQWMASLRQHPERRNKVTNMLVSVPHGTGRGWVVELLQIILGKWNCTKCKMGDLVDGQFNGFMYRSILCCIEEVKERNDRFAISDKVRDTLTEKDLEVNIKYGAKKTIPVYTNFFFMTNHRDALVLREEDRRINAFDGPDKAKSKDYYDNLYNLLEDSTFIDEVYSYLITLDLSDYRWTHSFDTPARRNMIEFNRSDIEVAFLDFLEKPPVGVMTLKQITDFLNNSNDDLFIDESQLVKLLQHHVGDQRRLKYKGKMLRPWVLKEDLKNVENDIYRLHIENAEHLLEGDSNL</sequence>
<dbReference type="Pfam" id="PF19263">
    <property type="entry name" value="DUF5906"/>
    <property type="match status" value="1"/>
</dbReference>
<feature type="domain" description="NrS-1 polymerase-like helicase" evidence="1">
    <location>
        <begin position="529"/>
        <end position="640"/>
    </location>
</feature>
<reference evidence="2 3" key="1">
    <citation type="journal article" date="2023" name="Front. Microbiol.">
        <title>Phylogeography and host specificity of Pasteurellaceae pathogenic to sea-farmed fish in the north-east Atlantic.</title>
        <authorList>
            <person name="Gulla S."/>
            <person name="Colquhoun D.J."/>
            <person name="Olsen A.B."/>
            <person name="Spilsberg B."/>
            <person name="Lagesen K."/>
            <person name="Aakesson C.P."/>
            <person name="Strom S."/>
            <person name="Manji F."/>
            <person name="Birkbeck T.H."/>
            <person name="Nilsen H.K."/>
        </authorList>
    </citation>
    <scope>NUCLEOTIDE SEQUENCE [LARGE SCALE GENOMIC DNA]</scope>
    <source>
        <strain evidence="2 3">NVIB3131</strain>
    </source>
</reference>
<evidence type="ECO:0000259" key="1">
    <source>
        <dbReference type="Pfam" id="PF19263"/>
    </source>
</evidence>
<dbReference type="InterPro" id="IPR045455">
    <property type="entry name" value="NrS-1_pol-like_helicase"/>
</dbReference>
<gene>
    <name evidence="2" type="ORF">QJU57_01200</name>
</gene>
<proteinExistence type="predicted"/>
<accession>A0AAW8CCJ7</accession>
<dbReference type="AlphaFoldDB" id="A0AAW8CCJ7"/>
<comment type="caution">
    <text evidence="2">The sequence shown here is derived from an EMBL/GenBank/DDBJ whole genome shotgun (WGS) entry which is preliminary data.</text>
</comment>
<evidence type="ECO:0000313" key="2">
    <source>
        <dbReference type="EMBL" id="MDP8147694.1"/>
    </source>
</evidence>
<dbReference type="RefSeq" id="WP_306350778.1">
    <property type="nucleotide sequence ID" value="NZ_JASAWV010000002.1"/>
</dbReference>
<protein>
    <submittedName>
        <fullName evidence="2">DUF5906 domain-containing protein</fullName>
    </submittedName>
</protein>
<dbReference type="Proteomes" id="UP001226020">
    <property type="component" value="Unassembled WGS sequence"/>
</dbReference>
<evidence type="ECO:0000313" key="3">
    <source>
        <dbReference type="Proteomes" id="UP001226020"/>
    </source>
</evidence>
<dbReference type="EMBL" id="JASAXT010000002">
    <property type="protein sequence ID" value="MDP8147694.1"/>
    <property type="molecule type" value="Genomic_DNA"/>
</dbReference>
<name>A0AAW8CCJ7_9PAST</name>
<organism evidence="2 3">
    <name type="scientific">Phocoenobacter atlanticus subsp. atlanticus</name>
    <dbReference type="NCBI Taxonomy" id="3061285"/>
    <lineage>
        <taxon>Bacteria</taxon>
        <taxon>Pseudomonadati</taxon>
        <taxon>Pseudomonadota</taxon>
        <taxon>Gammaproteobacteria</taxon>
        <taxon>Pasteurellales</taxon>
        <taxon>Pasteurellaceae</taxon>
        <taxon>Phocoenobacter</taxon>
        <taxon>Phocoenobacter atlanticus</taxon>
    </lineage>
</organism>